<feature type="domain" description="Alpha/beta hydrolase fold-3" evidence="2">
    <location>
        <begin position="76"/>
        <end position="284"/>
    </location>
</feature>
<reference evidence="4" key="1">
    <citation type="journal article" date="2019" name="Int. J. Syst. Evol. Microbiol.">
        <title>The Global Catalogue of Microorganisms (GCM) 10K type strain sequencing project: providing services to taxonomists for standard genome sequencing and annotation.</title>
        <authorList>
            <consortium name="The Broad Institute Genomics Platform"/>
            <consortium name="The Broad Institute Genome Sequencing Center for Infectious Disease"/>
            <person name="Wu L."/>
            <person name="Ma J."/>
        </authorList>
    </citation>
    <scope>NUCLEOTIDE SEQUENCE [LARGE SCALE GENOMIC DNA]</scope>
    <source>
        <strain evidence="4">JCM 19015</strain>
    </source>
</reference>
<dbReference type="Gene3D" id="3.40.50.1820">
    <property type="entry name" value="alpha/beta hydrolase"/>
    <property type="match status" value="1"/>
</dbReference>
<dbReference type="EMBL" id="BAABLP010000006">
    <property type="protein sequence ID" value="GAA4753604.1"/>
    <property type="molecule type" value="Genomic_DNA"/>
</dbReference>
<comment type="caution">
    <text evidence="3">The sequence shown here is derived from an EMBL/GenBank/DDBJ whole genome shotgun (WGS) entry which is preliminary data.</text>
</comment>
<accession>A0ABP8ZD89</accession>
<dbReference type="InterPro" id="IPR013094">
    <property type="entry name" value="AB_hydrolase_3"/>
</dbReference>
<proteinExistence type="predicted"/>
<name>A0ABP8ZD89_9MICO</name>
<dbReference type="PANTHER" id="PTHR48081:SF8">
    <property type="entry name" value="ALPHA_BETA HYDROLASE FOLD-3 DOMAIN-CONTAINING PROTEIN-RELATED"/>
    <property type="match status" value="1"/>
</dbReference>
<evidence type="ECO:0000256" key="1">
    <source>
        <dbReference type="ARBA" id="ARBA00022801"/>
    </source>
</evidence>
<evidence type="ECO:0000313" key="4">
    <source>
        <dbReference type="Proteomes" id="UP001500121"/>
    </source>
</evidence>
<keyword evidence="1 3" id="KW-0378">Hydrolase</keyword>
<dbReference type="RefSeq" id="WP_345481933.1">
    <property type="nucleotide sequence ID" value="NZ_BAABLP010000006.1"/>
</dbReference>
<gene>
    <name evidence="3" type="ORF">GCM10025783_28130</name>
</gene>
<dbReference type="Pfam" id="PF07859">
    <property type="entry name" value="Abhydrolase_3"/>
    <property type="match status" value="1"/>
</dbReference>
<dbReference type="GO" id="GO:0016787">
    <property type="term" value="F:hydrolase activity"/>
    <property type="evidence" value="ECO:0007669"/>
    <property type="project" value="UniProtKB-KW"/>
</dbReference>
<dbReference type="PANTHER" id="PTHR48081">
    <property type="entry name" value="AB HYDROLASE SUPERFAMILY PROTEIN C4A8.06C"/>
    <property type="match status" value="1"/>
</dbReference>
<evidence type="ECO:0000259" key="2">
    <source>
        <dbReference type="Pfam" id="PF07859"/>
    </source>
</evidence>
<organism evidence="3 4">
    <name type="scientific">Amnibacterium soli</name>
    <dbReference type="NCBI Taxonomy" id="1282736"/>
    <lineage>
        <taxon>Bacteria</taxon>
        <taxon>Bacillati</taxon>
        <taxon>Actinomycetota</taxon>
        <taxon>Actinomycetes</taxon>
        <taxon>Micrococcales</taxon>
        <taxon>Microbacteriaceae</taxon>
        <taxon>Amnibacterium</taxon>
    </lineage>
</organism>
<dbReference type="InterPro" id="IPR050300">
    <property type="entry name" value="GDXG_lipolytic_enzyme"/>
</dbReference>
<protein>
    <submittedName>
        <fullName evidence="3">Alpha/beta hydrolase fold domain-containing protein</fullName>
    </submittedName>
</protein>
<keyword evidence="4" id="KW-1185">Reference proteome</keyword>
<dbReference type="InterPro" id="IPR029058">
    <property type="entry name" value="AB_hydrolase_fold"/>
</dbReference>
<dbReference type="SUPFAM" id="SSF53474">
    <property type="entry name" value="alpha/beta-Hydrolases"/>
    <property type="match status" value="1"/>
</dbReference>
<sequence length="305" mass="31749">MPVHPLIAARLPLIEGIAPGTPAELMPESALAFGAPYGEYTAPDVRVEEAVVDGPHGPVPVRVYRAAEAQPGARSLLWAHGGGFTSGDLDMPEAHVVSLELAARLRGVVVSVGYRLASESVHHPIPVDDVVASWGWLIASAETLGIDPVRASIGGASAGAFLAAAAALRPEVEPASALLAYPALHFPNPAVDDATAAELRALPPVLRFFPQVVTAIFGTYLGRITDLPAAESPGLADLTGYPPTRIVVSELDDLRGSGELFAQQLASRGVPVELTVAEGMLHGHLNIPPVDALPEIARSLDFLAL</sequence>
<dbReference type="Proteomes" id="UP001500121">
    <property type="component" value="Unassembled WGS sequence"/>
</dbReference>
<evidence type="ECO:0000313" key="3">
    <source>
        <dbReference type="EMBL" id="GAA4753604.1"/>
    </source>
</evidence>